<gene>
    <name evidence="1" type="ORF">KQX54_018762</name>
</gene>
<protein>
    <submittedName>
        <fullName evidence="1">Uncharacterized protein</fullName>
    </submittedName>
</protein>
<dbReference type="Proteomes" id="UP000826195">
    <property type="component" value="Unassembled WGS sequence"/>
</dbReference>
<accession>A0AAV7INH8</accession>
<evidence type="ECO:0000313" key="1">
    <source>
        <dbReference type="EMBL" id="KAH0555419.1"/>
    </source>
</evidence>
<evidence type="ECO:0000313" key="2">
    <source>
        <dbReference type="Proteomes" id="UP000826195"/>
    </source>
</evidence>
<organism evidence="1 2">
    <name type="scientific">Cotesia glomerata</name>
    <name type="common">Lepidopteran parasitic wasp</name>
    <name type="synonym">Apanteles glomeratus</name>
    <dbReference type="NCBI Taxonomy" id="32391"/>
    <lineage>
        <taxon>Eukaryota</taxon>
        <taxon>Metazoa</taxon>
        <taxon>Ecdysozoa</taxon>
        <taxon>Arthropoda</taxon>
        <taxon>Hexapoda</taxon>
        <taxon>Insecta</taxon>
        <taxon>Pterygota</taxon>
        <taxon>Neoptera</taxon>
        <taxon>Endopterygota</taxon>
        <taxon>Hymenoptera</taxon>
        <taxon>Apocrita</taxon>
        <taxon>Ichneumonoidea</taxon>
        <taxon>Braconidae</taxon>
        <taxon>Microgastrinae</taxon>
        <taxon>Cotesia</taxon>
    </lineage>
</organism>
<name>A0AAV7INH8_COTGL</name>
<dbReference type="EMBL" id="JAHXZJ010001119">
    <property type="protein sequence ID" value="KAH0555419.1"/>
    <property type="molecule type" value="Genomic_DNA"/>
</dbReference>
<proteinExistence type="predicted"/>
<sequence>MKKYSLVYWHSFTNATVIESKLIKFGSKNSVTAPQGKKFYRVTIIKESDYKGNLEKIKVDEHGEIIKNKDQEEAKAKKLANSKCDADLKIIEGKTIFEDKVLTNQNERPKLDLMKKTKLKVKSVKAVNSKISIIKEQPNHDKNIKTIKSHNNLEKEESLTTNKKKTKCDDLAVLKKIQALKKSKIIDSDSSDDNCDSPIDHENIVEKYKKMKEAKKTKNYKSLLNENGLQYRKKNEAIFHQKIANLFDIAKVNVEKYLTDDKKLFLSGQRSKSRFGLIDIVQLSSAENTEDAMDVEPVGKF</sequence>
<reference evidence="1 2" key="1">
    <citation type="journal article" date="2021" name="J. Hered.">
        <title>A chromosome-level genome assembly of the parasitoid wasp, Cotesia glomerata (Hymenoptera: Braconidae).</title>
        <authorList>
            <person name="Pinto B.J."/>
            <person name="Weis J.J."/>
            <person name="Gamble T."/>
            <person name="Ode P.J."/>
            <person name="Paul R."/>
            <person name="Zaspel J.M."/>
        </authorList>
    </citation>
    <scope>NUCLEOTIDE SEQUENCE [LARGE SCALE GENOMIC DNA]</scope>
    <source>
        <strain evidence="1">CgM1</strain>
    </source>
</reference>
<dbReference type="AlphaFoldDB" id="A0AAV7INH8"/>
<comment type="caution">
    <text evidence="1">The sequence shown here is derived from an EMBL/GenBank/DDBJ whole genome shotgun (WGS) entry which is preliminary data.</text>
</comment>
<keyword evidence="2" id="KW-1185">Reference proteome</keyword>